<organism evidence="2 3">
    <name type="scientific">Pseudoflavonifractor hominis</name>
    <dbReference type="NCBI Taxonomy" id="2763059"/>
    <lineage>
        <taxon>Bacteria</taxon>
        <taxon>Bacillati</taxon>
        <taxon>Bacillota</taxon>
        <taxon>Clostridia</taxon>
        <taxon>Eubacteriales</taxon>
        <taxon>Oscillospiraceae</taxon>
        <taxon>Pseudoflavonifractor</taxon>
    </lineage>
</organism>
<sequence length="209" mass="21986">MGMSVIWSGMVGCAVFCGLLTGRGPQVAAAAMEGAAAAVELCLSMAGVLCLWMGVMEVMRRSGLSQGLSRLLRPLLKRLYPDFARDREVMDSISANVSANLLGLGNAATPLGIQAARRMSRRTPGVASDSLCMLVVCNTASIQLIPTTVASVRAAAGCAAPFDILPAVWLASALSVTVGILAAKVMGRLWPAEEGAGRLQRRRVGWNWR</sequence>
<comment type="caution">
    <text evidence="2">The sequence shown here is derived from an EMBL/GenBank/DDBJ whole genome shotgun (WGS) entry which is preliminary data.</text>
</comment>
<reference evidence="2 3" key="1">
    <citation type="submission" date="2020-08" db="EMBL/GenBank/DDBJ databases">
        <title>Genome public.</title>
        <authorList>
            <person name="Liu C."/>
            <person name="Sun Q."/>
        </authorList>
    </citation>
    <scope>NUCLEOTIDE SEQUENCE [LARGE SCALE GENOMIC DNA]</scope>
    <source>
        <strain evidence="2 3">New-38</strain>
    </source>
</reference>
<feature type="transmembrane region" description="Helical" evidence="1">
    <location>
        <begin position="126"/>
        <end position="144"/>
    </location>
</feature>
<evidence type="ECO:0000313" key="2">
    <source>
        <dbReference type="EMBL" id="MBC5729584.1"/>
    </source>
</evidence>
<dbReference type="EMBL" id="JACOPR010000001">
    <property type="protein sequence ID" value="MBC5729584.1"/>
    <property type="molecule type" value="Genomic_DNA"/>
</dbReference>
<feature type="transmembrane region" description="Helical" evidence="1">
    <location>
        <begin position="164"/>
        <end position="183"/>
    </location>
</feature>
<keyword evidence="1" id="KW-0812">Transmembrane</keyword>
<keyword evidence="3" id="KW-1185">Reference proteome</keyword>
<evidence type="ECO:0000256" key="1">
    <source>
        <dbReference type="SAM" id="Phobius"/>
    </source>
</evidence>
<keyword evidence="1" id="KW-1133">Transmembrane helix</keyword>
<evidence type="ECO:0000313" key="3">
    <source>
        <dbReference type="Proteomes" id="UP000660021"/>
    </source>
</evidence>
<keyword evidence="1" id="KW-0472">Membrane</keyword>
<accession>A0ABR7HPY5</accession>
<protein>
    <submittedName>
        <fullName evidence="2">Spore maturation protein A</fullName>
    </submittedName>
</protein>
<name>A0ABR7HPY5_9FIRM</name>
<feature type="transmembrane region" description="Helical" evidence="1">
    <location>
        <begin position="40"/>
        <end position="59"/>
    </location>
</feature>
<gene>
    <name evidence="2" type="ORF">H8S34_01890</name>
</gene>
<proteinExistence type="predicted"/>
<dbReference type="Proteomes" id="UP000660021">
    <property type="component" value="Unassembled WGS sequence"/>
</dbReference>